<evidence type="ECO:0000313" key="2">
    <source>
        <dbReference type="EMBL" id="KAK7738934.1"/>
    </source>
</evidence>
<keyword evidence="3" id="KW-1185">Reference proteome</keyword>
<dbReference type="EMBL" id="JAKNSF020000005">
    <property type="protein sequence ID" value="KAK7738934.1"/>
    <property type="molecule type" value="Genomic_DNA"/>
</dbReference>
<name>A0ABR1PKR9_DIAER</name>
<organism evidence="2 3">
    <name type="scientific">Diaporthe eres</name>
    <name type="common">Phomopsis oblonga</name>
    <dbReference type="NCBI Taxonomy" id="83184"/>
    <lineage>
        <taxon>Eukaryota</taxon>
        <taxon>Fungi</taxon>
        <taxon>Dikarya</taxon>
        <taxon>Ascomycota</taxon>
        <taxon>Pezizomycotina</taxon>
        <taxon>Sordariomycetes</taxon>
        <taxon>Sordariomycetidae</taxon>
        <taxon>Diaporthales</taxon>
        <taxon>Diaporthaceae</taxon>
        <taxon>Diaporthe</taxon>
        <taxon>Diaporthe eres species complex</taxon>
    </lineage>
</organism>
<sequence length="268" mass="27517">MADTKQKQPSPAEDSADRGEEPPPSYDDSAPGPSSRPPATSSQQPEGPTPENPFNFPPGEDLPSYTETSPSSKPVAIPQSRPDAAAAFIPAYAPALLARGVTPETWHAFVTTASAFLTATVSAKALAHAGDVARHLGSTPASFGKNVARNAKSVGSHIRDEAKRGNVVGAAFGAVGGAVSLTLGTVFGAVGAVTAMPATAVGAVARKPKTPRERAAVYVAVANKDWLNARGLSASILDTQELCHAVGIADSRELLEEAGQVWEDTSVD</sequence>
<feature type="region of interest" description="Disordered" evidence="1">
    <location>
        <begin position="1"/>
        <end position="78"/>
    </location>
</feature>
<dbReference type="Proteomes" id="UP001430848">
    <property type="component" value="Unassembled WGS sequence"/>
</dbReference>
<accession>A0ABR1PKR9</accession>
<evidence type="ECO:0000313" key="3">
    <source>
        <dbReference type="Proteomes" id="UP001430848"/>
    </source>
</evidence>
<comment type="caution">
    <text evidence="2">The sequence shown here is derived from an EMBL/GenBank/DDBJ whole genome shotgun (WGS) entry which is preliminary data.</text>
</comment>
<gene>
    <name evidence="2" type="ORF">SLS63_002271</name>
</gene>
<evidence type="ECO:0000256" key="1">
    <source>
        <dbReference type="SAM" id="MobiDB-lite"/>
    </source>
</evidence>
<reference evidence="2 3" key="1">
    <citation type="submission" date="2024-02" db="EMBL/GenBank/DDBJ databases">
        <title>De novo assembly and annotation of 12 fungi associated with fruit tree decline syndrome in Ontario, Canada.</title>
        <authorList>
            <person name="Sulman M."/>
            <person name="Ellouze W."/>
            <person name="Ilyukhin E."/>
        </authorList>
    </citation>
    <scope>NUCLEOTIDE SEQUENCE [LARGE SCALE GENOMIC DNA]</scope>
    <source>
        <strain evidence="2 3">M169</strain>
    </source>
</reference>
<protein>
    <submittedName>
        <fullName evidence="2">Uncharacterized protein</fullName>
    </submittedName>
</protein>
<proteinExistence type="predicted"/>
<feature type="compositionally biased region" description="Polar residues" evidence="1">
    <location>
        <begin position="37"/>
        <end position="46"/>
    </location>
</feature>